<organism evidence="8 9">
    <name type="scientific">Solirubrobacter phytolaccae</name>
    <dbReference type="NCBI Taxonomy" id="1404360"/>
    <lineage>
        <taxon>Bacteria</taxon>
        <taxon>Bacillati</taxon>
        <taxon>Actinomycetota</taxon>
        <taxon>Thermoleophilia</taxon>
        <taxon>Solirubrobacterales</taxon>
        <taxon>Solirubrobacteraceae</taxon>
        <taxon>Solirubrobacter</taxon>
    </lineage>
</organism>
<dbReference type="Gene3D" id="1.20.1640.10">
    <property type="entry name" value="Multidrug efflux transporter AcrB transmembrane domain"/>
    <property type="match status" value="2"/>
</dbReference>
<feature type="transmembrane region" description="Helical" evidence="6">
    <location>
        <begin position="389"/>
        <end position="410"/>
    </location>
</feature>
<feature type="transmembrane region" description="Helical" evidence="6">
    <location>
        <begin position="209"/>
        <end position="237"/>
    </location>
</feature>
<keyword evidence="2" id="KW-1003">Cell membrane</keyword>
<dbReference type="InterPro" id="IPR000731">
    <property type="entry name" value="SSD"/>
</dbReference>
<dbReference type="GO" id="GO:0005886">
    <property type="term" value="C:plasma membrane"/>
    <property type="evidence" value="ECO:0007669"/>
    <property type="project" value="UniProtKB-SubCell"/>
</dbReference>
<feature type="domain" description="SSD" evidence="7">
    <location>
        <begin position="212"/>
        <end position="357"/>
    </location>
</feature>
<dbReference type="InterPro" id="IPR004869">
    <property type="entry name" value="MMPL_dom"/>
</dbReference>
<evidence type="ECO:0000256" key="6">
    <source>
        <dbReference type="SAM" id="Phobius"/>
    </source>
</evidence>
<protein>
    <submittedName>
        <fullName evidence="8">MMPL family transporter</fullName>
    </submittedName>
</protein>
<keyword evidence="9" id="KW-1185">Reference proteome</keyword>
<comment type="caution">
    <text evidence="8">The sequence shown here is derived from an EMBL/GenBank/DDBJ whole genome shotgun (WGS) entry which is preliminary data.</text>
</comment>
<feature type="transmembrane region" description="Helical" evidence="6">
    <location>
        <begin position="257"/>
        <end position="279"/>
    </location>
</feature>
<keyword evidence="4 6" id="KW-1133">Transmembrane helix</keyword>
<evidence type="ECO:0000259" key="7">
    <source>
        <dbReference type="PROSITE" id="PS50156"/>
    </source>
</evidence>
<dbReference type="AlphaFoldDB" id="A0A9X3NF90"/>
<evidence type="ECO:0000256" key="5">
    <source>
        <dbReference type="ARBA" id="ARBA00023136"/>
    </source>
</evidence>
<name>A0A9X3NF90_9ACTN</name>
<dbReference type="RefSeq" id="WP_270029432.1">
    <property type="nucleotide sequence ID" value="NZ_JAPDDP010000093.1"/>
</dbReference>
<dbReference type="Proteomes" id="UP001147653">
    <property type="component" value="Unassembled WGS sequence"/>
</dbReference>
<feature type="transmembrane region" description="Helical" evidence="6">
    <location>
        <begin position="681"/>
        <end position="704"/>
    </location>
</feature>
<evidence type="ECO:0000313" key="8">
    <source>
        <dbReference type="EMBL" id="MDA0184966.1"/>
    </source>
</evidence>
<feature type="transmembrane region" description="Helical" evidence="6">
    <location>
        <begin position="306"/>
        <end position="328"/>
    </location>
</feature>
<feature type="transmembrane region" description="Helical" evidence="6">
    <location>
        <begin position="530"/>
        <end position="551"/>
    </location>
</feature>
<dbReference type="EMBL" id="JAPDDP010000093">
    <property type="protein sequence ID" value="MDA0184966.1"/>
    <property type="molecule type" value="Genomic_DNA"/>
</dbReference>
<keyword evidence="5 6" id="KW-0472">Membrane</keyword>
<dbReference type="PROSITE" id="PS50156">
    <property type="entry name" value="SSD"/>
    <property type="match status" value="1"/>
</dbReference>
<dbReference type="SUPFAM" id="SSF82866">
    <property type="entry name" value="Multidrug efflux transporter AcrB transmembrane domain"/>
    <property type="match status" value="2"/>
</dbReference>
<feature type="transmembrane region" description="Helical" evidence="6">
    <location>
        <begin position="334"/>
        <end position="362"/>
    </location>
</feature>
<proteinExistence type="predicted"/>
<keyword evidence="3 6" id="KW-0812">Transmembrane</keyword>
<reference evidence="8" key="1">
    <citation type="submission" date="2022-10" db="EMBL/GenBank/DDBJ databases">
        <title>The WGS of Solirubrobacter phytolaccae KCTC 29190.</title>
        <authorList>
            <person name="Jiang Z."/>
        </authorList>
    </citation>
    <scope>NUCLEOTIDE SEQUENCE</scope>
    <source>
        <strain evidence="8">KCTC 29190</strain>
    </source>
</reference>
<gene>
    <name evidence="8" type="ORF">OJ997_31975</name>
</gene>
<dbReference type="PANTHER" id="PTHR33406">
    <property type="entry name" value="MEMBRANE PROTEIN MJ1562-RELATED"/>
    <property type="match status" value="1"/>
</dbReference>
<sequence>MPTTPISPPPIDRTGRWLASLTQWVLAHKRLVAVAWLVLTLAGFYGSAKVTGALDENFTMPNSASTVTNERIVSRFDSGGGTPPLVAVVTLPPGTTASAPAVRADLRALEQDLARAVPGARIASFGSTSEPAYVSDDGRTTFAVLHPPSSVVGDNGPSGSEIDEETVARAAQAAADARVGGAEVRLTGNALLTSEAAGESGPAFLSETLLAGVGALIVLVFVFASALALVPLLMAIVSIPVTLLAVWGLTALTEVNIVVVFLVSLIGLGVAIDYALLVVMRWREERERGLSNEQAIVHAAGTAGRAVLFSGTTVAIGLLAALVLPVPFLRSMGIGGLLIPLASVAVALTLLPVVLATVGPFADARRLRRTDRAERHWAAWARLVIRHRIAATLAGAALLVALCVAAQGILLGSPEARSLGGTGAPKAALQQLERSGIGAAPLAPVEVLTPADRAADTAARLAAVDGVRAASAPEGAWRADGQAVVEVLTRSDTNSQAGRATIGALRDAAATLPATTIGGSTAQTIDFVDAVYGSFPLMLALISIVTFVLLARAFRSIVLPAKAIAMNLLSVFATWGVMTLVWQHGVGTELLFGVGPDGAVQAWAPVIVFAFIYGLSMDYEVFILARMREEYDRTGSTDEAVVRGMAGTGRLVTSAALIVFLAFASMATAGDRDLQVLATGLAAGVLLDALVVRSLLVPATVSWLGRWNWWMPERGRRLLRLPAVTPATES</sequence>
<feature type="transmembrane region" description="Helical" evidence="6">
    <location>
        <begin position="651"/>
        <end position="669"/>
    </location>
</feature>
<evidence type="ECO:0000256" key="2">
    <source>
        <dbReference type="ARBA" id="ARBA00022475"/>
    </source>
</evidence>
<feature type="transmembrane region" description="Helical" evidence="6">
    <location>
        <begin position="563"/>
        <end position="582"/>
    </location>
</feature>
<evidence type="ECO:0000256" key="1">
    <source>
        <dbReference type="ARBA" id="ARBA00004651"/>
    </source>
</evidence>
<feature type="transmembrane region" description="Helical" evidence="6">
    <location>
        <begin position="31"/>
        <end position="48"/>
    </location>
</feature>
<feature type="transmembrane region" description="Helical" evidence="6">
    <location>
        <begin position="602"/>
        <end position="625"/>
    </location>
</feature>
<comment type="subcellular location">
    <subcellularLocation>
        <location evidence="1">Cell membrane</location>
        <topology evidence="1">Multi-pass membrane protein</topology>
    </subcellularLocation>
</comment>
<evidence type="ECO:0000256" key="3">
    <source>
        <dbReference type="ARBA" id="ARBA00022692"/>
    </source>
</evidence>
<dbReference type="Pfam" id="PF03176">
    <property type="entry name" value="MMPL"/>
    <property type="match status" value="2"/>
</dbReference>
<dbReference type="InterPro" id="IPR050545">
    <property type="entry name" value="Mycobact_MmpL"/>
</dbReference>
<dbReference type="PANTHER" id="PTHR33406:SF13">
    <property type="entry name" value="MEMBRANE PROTEIN YDFJ"/>
    <property type="match status" value="1"/>
</dbReference>
<evidence type="ECO:0000313" key="9">
    <source>
        <dbReference type="Proteomes" id="UP001147653"/>
    </source>
</evidence>
<accession>A0A9X3NF90</accession>
<evidence type="ECO:0000256" key="4">
    <source>
        <dbReference type="ARBA" id="ARBA00022989"/>
    </source>
</evidence>